<evidence type="ECO:0000313" key="15">
    <source>
        <dbReference type="Proteomes" id="UP000694580"/>
    </source>
</evidence>
<keyword evidence="9 10" id="KW-0807">Transducer</keyword>
<dbReference type="GO" id="GO:0019957">
    <property type="term" value="F:C-C chemokine binding"/>
    <property type="evidence" value="ECO:0007669"/>
    <property type="project" value="TreeGrafter"/>
</dbReference>
<dbReference type="Pfam" id="PF00001">
    <property type="entry name" value="7tm_1"/>
    <property type="match status" value="1"/>
</dbReference>
<evidence type="ECO:0000259" key="13">
    <source>
        <dbReference type="PROSITE" id="PS50262"/>
    </source>
</evidence>
<dbReference type="GO" id="GO:0009897">
    <property type="term" value="C:external side of plasma membrane"/>
    <property type="evidence" value="ECO:0007669"/>
    <property type="project" value="TreeGrafter"/>
</dbReference>
<keyword evidence="6 12" id="KW-0472">Membrane</keyword>
<keyword evidence="7" id="KW-1015">Disulfide bond</keyword>
<dbReference type="PROSITE" id="PS00237">
    <property type="entry name" value="G_PROTEIN_RECEP_F1_1"/>
    <property type="match status" value="1"/>
</dbReference>
<dbReference type="Ensembl" id="ENSDCDT00010009016.1">
    <property type="protein sequence ID" value="ENSDCDP00010008582.1"/>
    <property type="gene ID" value="ENSDCDG00010003862.1"/>
</dbReference>
<dbReference type="GO" id="GO:0007204">
    <property type="term" value="P:positive regulation of cytosolic calcium ion concentration"/>
    <property type="evidence" value="ECO:0007669"/>
    <property type="project" value="TreeGrafter"/>
</dbReference>
<reference evidence="14" key="2">
    <citation type="submission" date="2025-08" db="UniProtKB">
        <authorList>
            <consortium name="Ensembl"/>
        </authorList>
    </citation>
    <scope>IDENTIFICATION</scope>
</reference>
<accession>A0AAY4AI62</accession>
<feature type="transmembrane region" description="Helical" evidence="12">
    <location>
        <begin position="158"/>
        <end position="180"/>
    </location>
</feature>
<feature type="transmembrane region" description="Helical" evidence="12">
    <location>
        <begin position="288"/>
        <end position="311"/>
    </location>
</feature>
<feature type="transmembrane region" description="Helical" evidence="12">
    <location>
        <begin position="42"/>
        <end position="71"/>
    </location>
</feature>
<protein>
    <recommendedName>
        <fullName evidence="13">G-protein coupled receptors family 1 profile domain-containing protein</fullName>
    </recommendedName>
</protein>
<evidence type="ECO:0000256" key="8">
    <source>
        <dbReference type="ARBA" id="ARBA00023170"/>
    </source>
</evidence>
<keyword evidence="3 10" id="KW-0812">Transmembrane</keyword>
<evidence type="ECO:0000256" key="6">
    <source>
        <dbReference type="ARBA" id="ARBA00023136"/>
    </source>
</evidence>
<evidence type="ECO:0000256" key="3">
    <source>
        <dbReference type="ARBA" id="ARBA00022692"/>
    </source>
</evidence>
<feature type="transmembrane region" description="Helical" evidence="12">
    <location>
        <begin position="245"/>
        <end position="268"/>
    </location>
</feature>
<proteinExistence type="inferred from homology"/>
<dbReference type="RefSeq" id="XP_028831866.1">
    <property type="nucleotide sequence ID" value="XM_028976033.1"/>
</dbReference>
<keyword evidence="5 10" id="KW-0297">G-protein coupled receptor</keyword>
<feature type="transmembrane region" description="Helical" evidence="12">
    <location>
        <begin position="211"/>
        <end position="233"/>
    </location>
</feature>
<keyword evidence="8 10" id="KW-0675">Receptor</keyword>
<dbReference type="PANTHER" id="PTHR10489:SF730">
    <property type="entry name" value="CHEMOKINE XC RECEPTOR 1"/>
    <property type="match status" value="1"/>
</dbReference>
<evidence type="ECO:0000313" key="14">
    <source>
        <dbReference type="Ensembl" id="ENSDCDP00010008582.1"/>
    </source>
</evidence>
<dbReference type="PANTHER" id="PTHR10489">
    <property type="entry name" value="CELL ADHESION MOLECULE"/>
    <property type="match status" value="1"/>
</dbReference>
<sequence length="349" mass="39922">MDPESLEEKMDNGENPSMDDDDYYDYNNYSPSGFCNKEEVQIFGALVTSVFFSAVIIFSLVGNILVLVILVKYENLKSLTNAFILNLAVSDLMFTLGLPFWAAYELHTWIFGEPVCKAVSFIFDTSFYSSIIFLTVMTIHRYMAVVHPLSVVTSRTTCYCPVISVAAWLTSLLSAAPALLKTTSKNDNDNSMHCEYNSTRWKMVGAYQQNAFFLVSFTIIAFCYVQILVRLLRPTSHTKNKTVKLILCIVIVFFMGWGPYNMALFLKTLTDLSVEPFTDCGVSTRVDYAFYICRLIAFSHCCLNPLFYVFVGVKFRNHLKKLLWYYWRAIEGQRRNSQIVSNGEDISMY</sequence>
<dbReference type="Gene3D" id="1.20.1070.10">
    <property type="entry name" value="Rhodopsin 7-helix transmembrane proteins"/>
    <property type="match status" value="1"/>
</dbReference>
<dbReference type="GO" id="GO:0016493">
    <property type="term" value="F:C-C chemokine receptor activity"/>
    <property type="evidence" value="ECO:0007669"/>
    <property type="project" value="TreeGrafter"/>
</dbReference>
<dbReference type="PRINTS" id="PR00657">
    <property type="entry name" value="CCCHEMOKINER"/>
</dbReference>
<dbReference type="Proteomes" id="UP000694580">
    <property type="component" value="Chromosome 4"/>
</dbReference>
<evidence type="ECO:0000256" key="7">
    <source>
        <dbReference type="ARBA" id="ARBA00023157"/>
    </source>
</evidence>
<organism evidence="14 15">
    <name type="scientific">Denticeps clupeoides</name>
    <name type="common">denticle herring</name>
    <dbReference type="NCBI Taxonomy" id="299321"/>
    <lineage>
        <taxon>Eukaryota</taxon>
        <taxon>Metazoa</taxon>
        <taxon>Chordata</taxon>
        <taxon>Craniata</taxon>
        <taxon>Vertebrata</taxon>
        <taxon>Euteleostomi</taxon>
        <taxon>Actinopterygii</taxon>
        <taxon>Neopterygii</taxon>
        <taxon>Teleostei</taxon>
        <taxon>Clupei</taxon>
        <taxon>Clupeiformes</taxon>
        <taxon>Denticipitoidei</taxon>
        <taxon>Denticipitidae</taxon>
        <taxon>Denticeps</taxon>
    </lineage>
</organism>
<comment type="subcellular location">
    <subcellularLocation>
        <location evidence="1">Cell membrane</location>
        <topology evidence="1">Multi-pass membrane protein</topology>
    </subcellularLocation>
</comment>
<dbReference type="InterPro" id="IPR000276">
    <property type="entry name" value="GPCR_Rhodpsn"/>
</dbReference>
<dbReference type="GeneTree" id="ENSGT01110000267168"/>
<feature type="transmembrane region" description="Helical" evidence="12">
    <location>
        <begin position="83"/>
        <end position="104"/>
    </location>
</feature>
<feature type="compositionally biased region" description="Basic and acidic residues" evidence="11">
    <location>
        <begin position="1"/>
        <end position="12"/>
    </location>
</feature>
<evidence type="ECO:0000256" key="11">
    <source>
        <dbReference type="SAM" id="MobiDB-lite"/>
    </source>
</evidence>
<evidence type="ECO:0000256" key="9">
    <source>
        <dbReference type="ARBA" id="ARBA00023224"/>
    </source>
</evidence>
<reference evidence="14" key="3">
    <citation type="submission" date="2025-09" db="UniProtKB">
        <authorList>
            <consortium name="Ensembl"/>
        </authorList>
    </citation>
    <scope>IDENTIFICATION</scope>
</reference>
<dbReference type="InterPro" id="IPR050119">
    <property type="entry name" value="CCR1-9-like"/>
</dbReference>
<evidence type="ECO:0000256" key="1">
    <source>
        <dbReference type="ARBA" id="ARBA00004651"/>
    </source>
</evidence>
<dbReference type="GO" id="GO:0006955">
    <property type="term" value="P:immune response"/>
    <property type="evidence" value="ECO:0007669"/>
    <property type="project" value="TreeGrafter"/>
</dbReference>
<dbReference type="InterPro" id="IPR017452">
    <property type="entry name" value="GPCR_Rhodpsn_7TM"/>
</dbReference>
<dbReference type="SUPFAM" id="SSF81321">
    <property type="entry name" value="Family A G protein-coupled receptor-like"/>
    <property type="match status" value="1"/>
</dbReference>
<dbReference type="PRINTS" id="PR00237">
    <property type="entry name" value="GPCRRHODOPSN"/>
</dbReference>
<dbReference type="GeneID" id="114787989"/>
<gene>
    <name evidence="14" type="primary">xcr1b.1</name>
</gene>
<comment type="similarity">
    <text evidence="10">Belongs to the G-protein coupled receptor 1 family.</text>
</comment>
<keyword evidence="4 12" id="KW-1133">Transmembrane helix</keyword>
<evidence type="ECO:0000256" key="4">
    <source>
        <dbReference type="ARBA" id="ARBA00022989"/>
    </source>
</evidence>
<dbReference type="GO" id="GO:0019722">
    <property type="term" value="P:calcium-mediated signaling"/>
    <property type="evidence" value="ECO:0007669"/>
    <property type="project" value="TreeGrafter"/>
</dbReference>
<evidence type="ECO:0000256" key="10">
    <source>
        <dbReference type="RuleBase" id="RU000688"/>
    </source>
</evidence>
<dbReference type="GO" id="GO:0060326">
    <property type="term" value="P:cell chemotaxis"/>
    <property type="evidence" value="ECO:0007669"/>
    <property type="project" value="TreeGrafter"/>
</dbReference>
<name>A0AAY4AI62_9TELE</name>
<evidence type="ECO:0000256" key="2">
    <source>
        <dbReference type="ARBA" id="ARBA00022475"/>
    </source>
</evidence>
<dbReference type="InterPro" id="IPR000355">
    <property type="entry name" value="Chemokine_rcpt"/>
</dbReference>
<evidence type="ECO:0000256" key="12">
    <source>
        <dbReference type="SAM" id="Phobius"/>
    </source>
</evidence>
<keyword evidence="15" id="KW-1185">Reference proteome</keyword>
<evidence type="ECO:0000256" key="5">
    <source>
        <dbReference type="ARBA" id="ARBA00023040"/>
    </source>
</evidence>
<dbReference type="AlphaFoldDB" id="A0AAY4AI62"/>
<feature type="domain" description="G-protein coupled receptors family 1 profile" evidence="13">
    <location>
        <begin position="62"/>
        <end position="308"/>
    </location>
</feature>
<reference evidence="14 15" key="1">
    <citation type="submission" date="2020-06" db="EMBL/GenBank/DDBJ databases">
        <authorList>
            <consortium name="Wellcome Sanger Institute Data Sharing"/>
        </authorList>
    </citation>
    <scope>NUCLEOTIDE SEQUENCE [LARGE SCALE GENOMIC DNA]</scope>
</reference>
<keyword evidence="2" id="KW-1003">Cell membrane</keyword>
<dbReference type="PROSITE" id="PS50262">
    <property type="entry name" value="G_PROTEIN_RECEP_F1_2"/>
    <property type="match status" value="1"/>
</dbReference>
<dbReference type="FunFam" id="1.20.1070.10:FF:000130">
    <property type="entry name" value="Chemokine (C-C motif) receptor 2"/>
    <property type="match status" value="1"/>
</dbReference>
<feature type="region of interest" description="Disordered" evidence="11">
    <location>
        <begin position="1"/>
        <end position="22"/>
    </location>
</feature>